<name>A0ABY1ZD73_9GAMM</name>
<dbReference type="SUPFAM" id="SSF54909">
    <property type="entry name" value="Dimeric alpha+beta barrel"/>
    <property type="match status" value="1"/>
</dbReference>
<evidence type="ECO:0000256" key="1">
    <source>
        <dbReference type="ARBA" id="ARBA00007689"/>
    </source>
</evidence>
<dbReference type="Pfam" id="PF03795">
    <property type="entry name" value="YCII"/>
    <property type="match status" value="1"/>
</dbReference>
<gene>
    <name evidence="3" type="ORF">EZI54_23625</name>
</gene>
<keyword evidence="4" id="KW-1185">Reference proteome</keyword>
<feature type="domain" description="YCII-related" evidence="2">
    <location>
        <begin position="25"/>
        <end position="86"/>
    </location>
</feature>
<evidence type="ECO:0000313" key="4">
    <source>
        <dbReference type="Proteomes" id="UP000313645"/>
    </source>
</evidence>
<dbReference type="InterPro" id="IPR011008">
    <property type="entry name" value="Dimeric_a/b-barrel"/>
</dbReference>
<dbReference type="PANTHER" id="PTHR35174:SF3">
    <property type="entry name" value="BLL7171 PROTEIN"/>
    <property type="match status" value="1"/>
</dbReference>
<dbReference type="EMBL" id="SJDL01000113">
    <property type="protein sequence ID" value="TBW45299.1"/>
    <property type="molecule type" value="Genomic_DNA"/>
</dbReference>
<accession>A0ABY1ZD73</accession>
<dbReference type="Proteomes" id="UP000313645">
    <property type="component" value="Unassembled WGS sequence"/>
</dbReference>
<dbReference type="InterPro" id="IPR005545">
    <property type="entry name" value="YCII"/>
</dbReference>
<proteinExistence type="inferred from homology"/>
<evidence type="ECO:0000313" key="3">
    <source>
        <dbReference type="EMBL" id="TBW45299.1"/>
    </source>
</evidence>
<dbReference type="Gene3D" id="3.30.70.1060">
    <property type="entry name" value="Dimeric alpha+beta barrel"/>
    <property type="match status" value="1"/>
</dbReference>
<protein>
    <recommendedName>
        <fullName evidence="2">YCII-related domain-containing protein</fullName>
    </recommendedName>
</protein>
<dbReference type="PANTHER" id="PTHR35174">
    <property type="entry name" value="BLL7171 PROTEIN-RELATED"/>
    <property type="match status" value="1"/>
</dbReference>
<reference evidence="3 4" key="1">
    <citation type="submission" date="2019-02" db="EMBL/GenBank/DDBJ databases">
        <title>Marinobacter halodurans sp. nov., a marine bacterium isolated from sea tidal flat.</title>
        <authorList>
            <person name="Yoo Y."/>
            <person name="Lee D.W."/>
            <person name="Kim B.S."/>
            <person name="Kim J.-J."/>
        </authorList>
    </citation>
    <scope>NUCLEOTIDE SEQUENCE [LARGE SCALE GENOMIC DNA]</scope>
    <source>
        <strain evidence="3 4">YJ-S3-2</strain>
    </source>
</reference>
<sequence length="94" mass="10592">MSLFRFFFCRADQLLSTWALKSASQARTVQVRNGRTILTDGPFAETKEQLGGYFLVEVRDMEQALEIAAAWPSARIGSIEVRSVKPEVSESTRH</sequence>
<organism evidence="3 4">
    <name type="scientific">Marinobacter halodurans</name>
    <dbReference type="NCBI Taxonomy" id="2528979"/>
    <lineage>
        <taxon>Bacteria</taxon>
        <taxon>Pseudomonadati</taxon>
        <taxon>Pseudomonadota</taxon>
        <taxon>Gammaproteobacteria</taxon>
        <taxon>Pseudomonadales</taxon>
        <taxon>Marinobacteraceae</taxon>
        <taxon>Marinobacter</taxon>
    </lineage>
</organism>
<comment type="similarity">
    <text evidence="1">Belongs to the YciI family.</text>
</comment>
<evidence type="ECO:0000259" key="2">
    <source>
        <dbReference type="Pfam" id="PF03795"/>
    </source>
</evidence>
<comment type="caution">
    <text evidence="3">The sequence shown here is derived from an EMBL/GenBank/DDBJ whole genome shotgun (WGS) entry which is preliminary data.</text>
</comment>